<name>A0ABS6G4P2_9FIRM</name>
<reference evidence="1 2" key="1">
    <citation type="submission" date="2021-06" db="EMBL/GenBank/DDBJ databases">
        <authorList>
            <person name="Sun Q."/>
            <person name="Li D."/>
        </authorList>
    </citation>
    <scope>NUCLEOTIDE SEQUENCE [LARGE SCALE GENOMIC DNA]</scope>
    <source>
        <strain evidence="1 2">MSJ-5</strain>
    </source>
</reference>
<proteinExistence type="predicted"/>
<sequence>MNKRIEELRKQLNELVDGIDSCGEEKILEVSQELDKVIYEYIKKKLKY</sequence>
<accession>A0ABS6G4P2</accession>
<dbReference type="Proteomes" id="UP000779508">
    <property type="component" value="Unassembled WGS sequence"/>
</dbReference>
<gene>
    <name evidence="1" type="ORF">KQI88_08125</name>
</gene>
<evidence type="ECO:0000313" key="1">
    <source>
        <dbReference type="EMBL" id="MBU5676380.1"/>
    </source>
</evidence>
<dbReference type="InterPro" id="IPR018540">
    <property type="entry name" value="Spo0E-like"/>
</dbReference>
<evidence type="ECO:0000313" key="2">
    <source>
        <dbReference type="Proteomes" id="UP000779508"/>
    </source>
</evidence>
<keyword evidence="2" id="KW-1185">Reference proteome</keyword>
<organism evidence="1 2">
    <name type="scientific">Alkaliphilus flagellatus</name>
    <dbReference type="NCBI Taxonomy" id="2841507"/>
    <lineage>
        <taxon>Bacteria</taxon>
        <taxon>Bacillati</taxon>
        <taxon>Bacillota</taxon>
        <taxon>Clostridia</taxon>
        <taxon>Peptostreptococcales</taxon>
        <taxon>Natronincolaceae</taxon>
        <taxon>Alkaliphilus</taxon>
    </lineage>
</organism>
<comment type="caution">
    <text evidence="1">The sequence shown here is derived from an EMBL/GenBank/DDBJ whole genome shotgun (WGS) entry which is preliminary data.</text>
</comment>
<protein>
    <submittedName>
        <fullName evidence="1">Aspartyl-phosphate phosphatase Spo0E family protein</fullName>
    </submittedName>
</protein>
<dbReference type="Pfam" id="PF09388">
    <property type="entry name" value="SpoOE-like"/>
    <property type="match status" value="1"/>
</dbReference>
<dbReference type="EMBL" id="JAHLQK010000003">
    <property type="protein sequence ID" value="MBU5676380.1"/>
    <property type="molecule type" value="Genomic_DNA"/>
</dbReference>